<protein>
    <submittedName>
        <fullName evidence="3">Adenylyl cyclase</fullName>
    </submittedName>
</protein>
<feature type="domain" description="Guanylate cyclase" evidence="2">
    <location>
        <begin position="236"/>
        <end position="367"/>
    </location>
</feature>
<gene>
    <name evidence="3" type="primary">cyaA</name>
    <name evidence="3" type="ORF">Maq22A_c24790</name>
</gene>
<accession>A0A0C6FR93</accession>
<dbReference type="InterPro" id="IPR050697">
    <property type="entry name" value="Adenylyl/Guanylyl_Cyclase_3/4"/>
</dbReference>
<dbReference type="GO" id="GO:0004016">
    <property type="term" value="F:adenylate cyclase activity"/>
    <property type="evidence" value="ECO:0007669"/>
    <property type="project" value="UniProtKB-ARBA"/>
</dbReference>
<reference evidence="4" key="2">
    <citation type="submission" date="2015-01" db="EMBL/GenBank/DDBJ databases">
        <title>Complete genome sequence of Methylobacterium aquaticum strain 22A.</title>
        <authorList>
            <person name="Tani A."/>
            <person name="Ogura Y."/>
            <person name="Hayashi T."/>
        </authorList>
    </citation>
    <scope>NUCLEOTIDE SEQUENCE [LARGE SCALE GENOMIC DNA]</scope>
    <source>
        <strain evidence="4">MA-22A</strain>
    </source>
</reference>
<evidence type="ECO:0000259" key="2">
    <source>
        <dbReference type="PROSITE" id="PS50125"/>
    </source>
</evidence>
<dbReference type="SUPFAM" id="SSF55781">
    <property type="entry name" value="GAF domain-like"/>
    <property type="match status" value="1"/>
</dbReference>
<evidence type="ECO:0000313" key="3">
    <source>
        <dbReference type="EMBL" id="BAQ47874.1"/>
    </source>
</evidence>
<organism evidence="3 4">
    <name type="scientific">Methylobacterium aquaticum</name>
    <dbReference type="NCBI Taxonomy" id="270351"/>
    <lineage>
        <taxon>Bacteria</taxon>
        <taxon>Pseudomonadati</taxon>
        <taxon>Pseudomonadota</taxon>
        <taxon>Alphaproteobacteria</taxon>
        <taxon>Hyphomicrobiales</taxon>
        <taxon>Methylobacteriaceae</taxon>
        <taxon>Methylobacterium</taxon>
    </lineage>
</organism>
<feature type="region of interest" description="Disordered" evidence="1">
    <location>
        <begin position="1"/>
        <end position="21"/>
    </location>
</feature>
<reference evidence="3 4" key="1">
    <citation type="journal article" date="2015" name="Genome Announc.">
        <title>Complete Genome Sequence of Methylobacterium aquaticum Strain 22A, Isolated from Racomitrium japonicum Moss.</title>
        <authorList>
            <person name="Tani A."/>
            <person name="Ogura Y."/>
            <person name="Hayashi T."/>
            <person name="Kimbara K."/>
        </authorList>
    </citation>
    <scope>NUCLEOTIDE SEQUENCE [LARGE SCALE GENOMIC DNA]</scope>
    <source>
        <strain evidence="3 4">MA-22A</strain>
    </source>
</reference>
<name>A0A0C6FR93_9HYPH</name>
<evidence type="ECO:0000256" key="1">
    <source>
        <dbReference type="SAM" id="MobiDB-lite"/>
    </source>
</evidence>
<dbReference type="InterPro" id="IPR001054">
    <property type="entry name" value="A/G_cyclase"/>
</dbReference>
<dbReference type="PATRIC" id="fig|270351.10.peg.4769"/>
<dbReference type="InterPro" id="IPR003018">
    <property type="entry name" value="GAF"/>
</dbReference>
<dbReference type="Proteomes" id="UP000061432">
    <property type="component" value="Chromosome"/>
</dbReference>
<dbReference type="Gene3D" id="3.30.450.40">
    <property type="match status" value="1"/>
</dbReference>
<dbReference type="InterPro" id="IPR029787">
    <property type="entry name" value="Nucleotide_cyclase"/>
</dbReference>
<proteinExistence type="predicted"/>
<dbReference type="SMART" id="SM00044">
    <property type="entry name" value="CYCc"/>
    <property type="match status" value="1"/>
</dbReference>
<evidence type="ECO:0000313" key="4">
    <source>
        <dbReference type="Proteomes" id="UP000061432"/>
    </source>
</evidence>
<dbReference type="PANTHER" id="PTHR43081">
    <property type="entry name" value="ADENYLATE CYCLASE, TERMINAL-DIFFERENTIATION SPECIFIC-RELATED"/>
    <property type="match status" value="1"/>
</dbReference>
<dbReference type="PANTHER" id="PTHR43081:SF11">
    <property type="entry name" value="BLR2264 PROTEIN"/>
    <property type="match status" value="1"/>
</dbReference>
<sequence>MHDQPRLNSVPTPTAAADGSEASDIPIGLFRECVALRDWLLSEGARLPESGDLLAGMAERLNDLGVPVDRATTAIDALHSDYSGVGRFWTREDGVSFRLFPHGEATEKALSRSPFAHVYTTGQWLILDLRQTPDDRFSIVPELKAAGYTHYITVPLFFTNGTKNGVTFATRDPRGFRDDDLAILRFIVPTLSAVMEMRGLNARLDHVLRVYVGDGPHQAILAGFIRRGQVERIRSAILFADMRGYTHLTDALTPEASVELLNTYFDCLVPPIESEGGEVLKYMGDGLLAIFRESGDDLGGAAQGALSAAQAALRRVEEANRAARFPTRIEIGIALHHGEAAYGNVGSGARLDFTVIGRDVNLASRLAKLNKILSEPLLMSKPFVDFLWGDPELLGTHPLDGIAEEMAIYRPGKGC</sequence>
<dbReference type="OrthoDB" id="4565346at2"/>
<dbReference type="Gene3D" id="3.30.70.1230">
    <property type="entry name" value="Nucleotide cyclase"/>
    <property type="match status" value="1"/>
</dbReference>
<dbReference type="GO" id="GO:0006171">
    <property type="term" value="P:cAMP biosynthetic process"/>
    <property type="evidence" value="ECO:0007669"/>
    <property type="project" value="TreeGrafter"/>
</dbReference>
<dbReference type="SUPFAM" id="SSF55073">
    <property type="entry name" value="Nucleotide cyclase"/>
    <property type="match status" value="1"/>
</dbReference>
<dbReference type="Pfam" id="PF13185">
    <property type="entry name" value="GAF_2"/>
    <property type="match status" value="1"/>
</dbReference>
<dbReference type="GO" id="GO:0035556">
    <property type="term" value="P:intracellular signal transduction"/>
    <property type="evidence" value="ECO:0007669"/>
    <property type="project" value="InterPro"/>
</dbReference>
<dbReference type="KEGG" id="maqu:Maq22A_c24790"/>
<dbReference type="CDD" id="cd07302">
    <property type="entry name" value="CHD"/>
    <property type="match status" value="1"/>
</dbReference>
<dbReference type="Pfam" id="PF00211">
    <property type="entry name" value="Guanylate_cyc"/>
    <property type="match status" value="1"/>
</dbReference>
<dbReference type="AlphaFoldDB" id="A0A0C6FR93"/>
<dbReference type="PROSITE" id="PS50125">
    <property type="entry name" value="GUANYLATE_CYCLASE_2"/>
    <property type="match status" value="1"/>
</dbReference>
<feature type="compositionally biased region" description="Polar residues" evidence="1">
    <location>
        <begin position="1"/>
        <end position="12"/>
    </location>
</feature>
<dbReference type="EMBL" id="AP014704">
    <property type="protein sequence ID" value="BAQ47874.1"/>
    <property type="molecule type" value="Genomic_DNA"/>
</dbReference>
<dbReference type="STRING" id="270351.Maq22A_c24790"/>
<dbReference type="InterPro" id="IPR029016">
    <property type="entry name" value="GAF-like_dom_sf"/>
</dbReference>
<dbReference type="RefSeq" id="WP_060848734.1">
    <property type="nucleotide sequence ID" value="NZ_AP014704.1"/>
</dbReference>